<reference evidence="2 3" key="1">
    <citation type="submission" date="2024-05" db="EMBL/GenBank/DDBJ databases">
        <title>Genetic variation in Jamaican populations of the coffee berry borer (Hypothenemus hampei).</title>
        <authorList>
            <person name="Errbii M."/>
            <person name="Myrie A."/>
        </authorList>
    </citation>
    <scope>NUCLEOTIDE SEQUENCE [LARGE SCALE GENOMIC DNA]</scope>
    <source>
        <strain evidence="2">JA-Hopewell-2020-01-JO</strain>
        <tissue evidence="2">Whole body</tissue>
    </source>
</reference>
<accession>A0ABD1E2B4</accession>
<gene>
    <name evidence="2" type="ORF">ABEB36_014610</name>
</gene>
<proteinExistence type="predicted"/>
<dbReference type="EMBL" id="JBDJPC010000013">
    <property type="protein sequence ID" value="KAL1488814.1"/>
    <property type="molecule type" value="Genomic_DNA"/>
</dbReference>
<evidence type="ECO:0000256" key="1">
    <source>
        <dbReference type="SAM" id="MobiDB-lite"/>
    </source>
</evidence>
<feature type="region of interest" description="Disordered" evidence="1">
    <location>
        <begin position="25"/>
        <end position="139"/>
    </location>
</feature>
<sequence>MERTEGLAADITFKEDTLLYSEIIIEEDSKEESPKKDGGAAFRGKQISDDSSYEEPFSDDSYDDPAYLPSGSSSGTEDSEANGRNASRHKNHVMEINNNVPTQTAQSSSAKVLKKSNKTFIKDDNLPGCSREPYRKRVK</sequence>
<feature type="compositionally biased region" description="Acidic residues" evidence="1">
    <location>
        <begin position="51"/>
        <end position="63"/>
    </location>
</feature>
<protein>
    <submittedName>
        <fullName evidence="2">Uncharacterized protein</fullName>
    </submittedName>
</protein>
<evidence type="ECO:0000313" key="2">
    <source>
        <dbReference type="EMBL" id="KAL1488814.1"/>
    </source>
</evidence>
<keyword evidence="3" id="KW-1185">Reference proteome</keyword>
<evidence type="ECO:0000313" key="3">
    <source>
        <dbReference type="Proteomes" id="UP001566132"/>
    </source>
</evidence>
<organism evidence="2 3">
    <name type="scientific">Hypothenemus hampei</name>
    <name type="common">Coffee berry borer</name>
    <dbReference type="NCBI Taxonomy" id="57062"/>
    <lineage>
        <taxon>Eukaryota</taxon>
        <taxon>Metazoa</taxon>
        <taxon>Ecdysozoa</taxon>
        <taxon>Arthropoda</taxon>
        <taxon>Hexapoda</taxon>
        <taxon>Insecta</taxon>
        <taxon>Pterygota</taxon>
        <taxon>Neoptera</taxon>
        <taxon>Endopterygota</taxon>
        <taxon>Coleoptera</taxon>
        <taxon>Polyphaga</taxon>
        <taxon>Cucujiformia</taxon>
        <taxon>Curculionidae</taxon>
        <taxon>Scolytinae</taxon>
        <taxon>Hypothenemus</taxon>
    </lineage>
</organism>
<dbReference type="Proteomes" id="UP001566132">
    <property type="component" value="Unassembled WGS sequence"/>
</dbReference>
<comment type="caution">
    <text evidence="2">The sequence shown here is derived from an EMBL/GenBank/DDBJ whole genome shotgun (WGS) entry which is preliminary data.</text>
</comment>
<dbReference type="AlphaFoldDB" id="A0ABD1E2B4"/>
<name>A0ABD1E2B4_HYPHA</name>
<feature type="compositionally biased region" description="Polar residues" evidence="1">
    <location>
        <begin position="96"/>
        <end position="110"/>
    </location>
</feature>